<evidence type="ECO:0000313" key="1">
    <source>
        <dbReference type="EMBL" id="GAC19455.1"/>
    </source>
</evidence>
<gene>
    <name evidence="1" type="ORF">GARC_2489</name>
</gene>
<dbReference type="Proteomes" id="UP000006327">
    <property type="component" value="Unassembled WGS sequence"/>
</dbReference>
<comment type="caution">
    <text evidence="1">The sequence shown here is derived from an EMBL/GenBank/DDBJ whole genome shotgun (WGS) entry which is preliminary data.</text>
</comment>
<dbReference type="Pfam" id="PF20289">
    <property type="entry name" value="MComp1"/>
    <property type="match status" value="1"/>
</dbReference>
<evidence type="ECO:0000313" key="2">
    <source>
        <dbReference type="Proteomes" id="UP000006327"/>
    </source>
</evidence>
<organism evidence="1 2">
    <name type="scientific">Paraglaciecola arctica BSs20135</name>
    <dbReference type="NCBI Taxonomy" id="493475"/>
    <lineage>
        <taxon>Bacteria</taxon>
        <taxon>Pseudomonadati</taxon>
        <taxon>Pseudomonadota</taxon>
        <taxon>Gammaproteobacteria</taxon>
        <taxon>Alteromonadales</taxon>
        <taxon>Alteromonadaceae</taxon>
        <taxon>Paraglaciecola</taxon>
    </lineage>
</organism>
<dbReference type="STRING" id="493475.GARC_2489"/>
<protein>
    <submittedName>
        <fullName evidence="1">Uncharacterized protein</fullName>
    </submittedName>
</protein>
<dbReference type="RefSeq" id="WP_007620298.1">
    <property type="nucleotide sequence ID" value="NZ_BAEO01000031.1"/>
</dbReference>
<dbReference type="AlphaFoldDB" id="K6Z7N9"/>
<dbReference type="eggNOG" id="ENOG5033IKD">
    <property type="taxonomic scope" value="Bacteria"/>
</dbReference>
<sequence>MINGLLKEAATIDDSGFVFIENIEGFSFYKKIKENNKRFLIVYETDSLQEVDYYNNTIKDITPIEIKSEPAFERNSDLIILLNLKNLGDFNTHEQKIFSIEEDPYYFKKYVLYYSDEEVNLLANKSISDLGKVILDRNLFITYKKYPNYPSLYSFAARFFIKIPFLHVPVNEIKMPSIDVMLKESLLANDLVTFDENLTKIINDKADQSEILKEFENE</sequence>
<dbReference type="InterPro" id="IPR046905">
    <property type="entry name" value="ABC-3C_MC1"/>
</dbReference>
<proteinExistence type="predicted"/>
<reference evidence="1 2" key="1">
    <citation type="journal article" date="2017" name="Antonie Van Leeuwenhoek">
        <title>Rhizobium rhizosphaerae sp. nov., a novel species isolated from rice rhizosphere.</title>
        <authorList>
            <person name="Zhao J.J."/>
            <person name="Zhang J."/>
            <person name="Zhang R.J."/>
            <person name="Zhang C.W."/>
            <person name="Yin H.Q."/>
            <person name="Zhang X.X."/>
        </authorList>
    </citation>
    <scope>NUCLEOTIDE SEQUENCE [LARGE SCALE GENOMIC DNA]</scope>
    <source>
        <strain evidence="1 2">BSs20135</strain>
    </source>
</reference>
<name>K6Z7N9_9ALTE</name>
<dbReference type="EMBL" id="BAEO01000031">
    <property type="protein sequence ID" value="GAC19455.1"/>
    <property type="molecule type" value="Genomic_DNA"/>
</dbReference>
<dbReference type="OrthoDB" id="1358409at2"/>
<keyword evidence="2" id="KW-1185">Reference proteome</keyword>
<accession>K6Z7N9</accession>